<dbReference type="Proteomes" id="UP000450917">
    <property type="component" value="Unassembled WGS sequence"/>
</dbReference>
<dbReference type="RefSeq" id="WP_127604901.1">
    <property type="nucleotide sequence ID" value="NZ_JARTHJ010000193.1"/>
</dbReference>
<sequence length="254" mass="29796">MLRALFGEPPRKDEGLLLEANQAIRNYLQVLSRIPGDRQTPHERRFVIWSENFLRALDELEQSEYAAILYGSRVNSDYVDQMQPGETDEYHRHLYYYRNALIRLFAILDKLGHFLNERFVLQTERVKSRFSYFTVLRNMHQNGLHTDLEQQLYELKIKYKEPVDRLRNKRNMEIHTINADLLDDLMKAEESRRGERLRPETEEIKANLDDLREGCEMAMKAVTTAFRYIARHPAATAAPKSAPTSRAGGRRAGR</sequence>
<proteinExistence type="predicted"/>
<gene>
    <name evidence="3" type="ORF">GNP93_10390</name>
</gene>
<evidence type="ECO:0000313" key="3">
    <source>
        <dbReference type="EMBL" id="MUG71090.1"/>
    </source>
</evidence>
<dbReference type="Pfam" id="PF18730">
    <property type="entry name" value="HEPN_Cthe2314"/>
    <property type="match status" value="1"/>
</dbReference>
<dbReference type="EMBL" id="WNZX01000007">
    <property type="protein sequence ID" value="MUG71090.1"/>
    <property type="molecule type" value="Genomic_DNA"/>
</dbReference>
<protein>
    <recommendedName>
        <fullName evidence="2">Cthe-2314-like HEPN domain-containing protein</fullName>
    </recommendedName>
</protein>
<keyword evidence="4" id="KW-1185">Reference proteome</keyword>
<feature type="region of interest" description="Disordered" evidence="1">
    <location>
        <begin position="235"/>
        <end position="254"/>
    </location>
</feature>
<feature type="domain" description="Cthe-2314-like HEPN" evidence="2">
    <location>
        <begin position="49"/>
        <end position="229"/>
    </location>
</feature>
<organism evidence="3 4">
    <name type="scientific">Paenibacillus validus</name>
    <dbReference type="NCBI Taxonomy" id="44253"/>
    <lineage>
        <taxon>Bacteria</taxon>
        <taxon>Bacillati</taxon>
        <taxon>Bacillota</taxon>
        <taxon>Bacilli</taxon>
        <taxon>Bacillales</taxon>
        <taxon>Paenibacillaceae</taxon>
        <taxon>Paenibacillus</taxon>
    </lineage>
</organism>
<evidence type="ECO:0000259" key="2">
    <source>
        <dbReference type="Pfam" id="PF18730"/>
    </source>
</evidence>
<reference evidence="3 4" key="1">
    <citation type="submission" date="2019-11" db="EMBL/GenBank/DDBJ databases">
        <title>Draft genome sequences of five Paenibacillus species of dairy origin.</title>
        <authorList>
            <person name="Olajide A.M."/>
            <person name="Chen S."/>
            <person name="Lapointe G."/>
        </authorList>
    </citation>
    <scope>NUCLEOTIDE SEQUENCE [LARGE SCALE GENOMIC DNA]</scope>
    <source>
        <strain evidence="3 4">2CS3</strain>
    </source>
</reference>
<comment type="caution">
    <text evidence="3">The sequence shown here is derived from an EMBL/GenBank/DDBJ whole genome shotgun (WGS) entry which is preliminary data.</text>
</comment>
<name>A0A7X2ZB75_9BACL</name>
<evidence type="ECO:0000313" key="4">
    <source>
        <dbReference type="Proteomes" id="UP000450917"/>
    </source>
</evidence>
<accession>A0A7X2ZB75</accession>
<feature type="compositionally biased region" description="Low complexity" evidence="1">
    <location>
        <begin position="235"/>
        <end position="247"/>
    </location>
</feature>
<evidence type="ECO:0000256" key="1">
    <source>
        <dbReference type="SAM" id="MobiDB-lite"/>
    </source>
</evidence>
<dbReference type="InterPro" id="IPR041394">
    <property type="entry name" value="HEPN_Cthe2314"/>
</dbReference>
<dbReference type="AlphaFoldDB" id="A0A7X2ZB75"/>